<dbReference type="InterPro" id="IPR008972">
    <property type="entry name" value="Cupredoxin"/>
</dbReference>
<keyword evidence="10" id="KW-1185">Reference proteome</keyword>
<dbReference type="SUPFAM" id="SSF49503">
    <property type="entry name" value="Cupredoxins"/>
    <property type="match status" value="3"/>
</dbReference>
<dbReference type="GO" id="GO:0005507">
    <property type="term" value="F:copper ion binding"/>
    <property type="evidence" value="ECO:0007669"/>
    <property type="project" value="InterPro"/>
</dbReference>
<keyword evidence="3" id="KW-0560">Oxidoreductase</keyword>
<feature type="signal peptide" evidence="5">
    <location>
        <begin position="1"/>
        <end position="19"/>
    </location>
</feature>
<dbReference type="Gene3D" id="2.60.40.420">
    <property type="entry name" value="Cupredoxins - blue copper proteins"/>
    <property type="match status" value="3"/>
</dbReference>
<dbReference type="AlphaFoldDB" id="A0AAN6WU62"/>
<evidence type="ECO:0000259" key="8">
    <source>
        <dbReference type="Pfam" id="PF07732"/>
    </source>
</evidence>
<feature type="domain" description="Plastocyanin-like" evidence="8">
    <location>
        <begin position="67"/>
        <end position="182"/>
    </location>
</feature>
<dbReference type="GO" id="GO:0016491">
    <property type="term" value="F:oxidoreductase activity"/>
    <property type="evidence" value="ECO:0007669"/>
    <property type="project" value="UniProtKB-KW"/>
</dbReference>
<dbReference type="Pfam" id="PF07732">
    <property type="entry name" value="Cu-oxidase_3"/>
    <property type="match status" value="1"/>
</dbReference>
<dbReference type="InterPro" id="IPR045087">
    <property type="entry name" value="Cu-oxidase_fam"/>
</dbReference>
<evidence type="ECO:0000259" key="6">
    <source>
        <dbReference type="Pfam" id="PF00394"/>
    </source>
</evidence>
<keyword evidence="2" id="KW-0479">Metal-binding</keyword>
<proteinExistence type="inferred from homology"/>
<feature type="chain" id="PRO_5042843735" evidence="5">
    <location>
        <begin position="20"/>
        <end position="571"/>
    </location>
</feature>
<evidence type="ECO:0000256" key="1">
    <source>
        <dbReference type="ARBA" id="ARBA00010609"/>
    </source>
</evidence>
<dbReference type="FunFam" id="2.60.40.420:FF:000021">
    <property type="entry name" value="Extracellular dihydrogeodin oxidase/laccase"/>
    <property type="match status" value="1"/>
</dbReference>
<dbReference type="CDD" id="cd13880">
    <property type="entry name" value="CuRO_2_MaLCC_like"/>
    <property type="match status" value="1"/>
</dbReference>
<dbReference type="Pfam" id="PF07731">
    <property type="entry name" value="Cu-oxidase_2"/>
    <property type="match status" value="1"/>
</dbReference>
<dbReference type="Proteomes" id="UP001302126">
    <property type="component" value="Unassembled WGS sequence"/>
</dbReference>
<dbReference type="PANTHER" id="PTHR11709:SF502">
    <property type="entry name" value="MULTICOPPER OXIDASE"/>
    <property type="match status" value="1"/>
</dbReference>
<evidence type="ECO:0000256" key="4">
    <source>
        <dbReference type="ARBA" id="ARBA00023008"/>
    </source>
</evidence>
<evidence type="ECO:0000256" key="3">
    <source>
        <dbReference type="ARBA" id="ARBA00023002"/>
    </source>
</evidence>
<keyword evidence="5" id="KW-0732">Signal</keyword>
<comment type="similarity">
    <text evidence="1">Belongs to the multicopper oxidase family.</text>
</comment>
<evidence type="ECO:0000256" key="5">
    <source>
        <dbReference type="SAM" id="SignalP"/>
    </source>
</evidence>
<gene>
    <name evidence="9" type="ORF">QBC35DRAFT_408649</name>
</gene>
<dbReference type="PANTHER" id="PTHR11709">
    <property type="entry name" value="MULTI-COPPER OXIDASE"/>
    <property type="match status" value="1"/>
</dbReference>
<feature type="domain" description="Plastocyanin-like" evidence="7">
    <location>
        <begin position="435"/>
        <end position="535"/>
    </location>
</feature>
<sequence length="571" mass="62802">MRYSSSLLVLAGVTSLSASSEDDNVLKKRGCQNGPKSRMCWGDFDIDTDDTTTWPNTGVTRFYDFNITEETLAPDGVKKPLMVVNGQYPGPAIIADWGDILSIQVCNQLTQNGTSIHFHGARQQNSNYADGAISQTACPLAPGDCTIYTWQATQHGSSWYHSHFSLQYASGVFGPLVINGPQTANWDIDLGPLLVNDYYHDTVWRLAVTNQTMTTGQPPDADNGLFNGKNKWNGGGAYHTLSFTSGKKHLIRLANTGSEAIFKFSVDQHKMIVVATDFIPIVPFEATSVSVAVGQRLDVIIDADQDSSKAYWARGLPMESCREVDNNYGHIRAVVRYDDSTSTEDPKSNSWSMTDECHDEPLSHLVPWIPHTVGPSSLTELYNASLAQISINNGTAQGFRWLVGGAQPFNGDMSQPVVKQLFDGTYPGDSFVPVNLTGMTTDSWVYMVVESSLDIPHPLHLHGHNVYVLARGNGSYSDAVGLTLDNPPRRDTVNLPPQGYVALAFKTDNPGAWFFHCHIEWHLNDGFALSVIERAESEISSIWGDQNTDEMRRICKSWEASGLQGLSTHSN</sequence>
<evidence type="ECO:0000313" key="10">
    <source>
        <dbReference type="Proteomes" id="UP001302126"/>
    </source>
</evidence>
<organism evidence="9 10">
    <name type="scientific">Podospora australis</name>
    <dbReference type="NCBI Taxonomy" id="1536484"/>
    <lineage>
        <taxon>Eukaryota</taxon>
        <taxon>Fungi</taxon>
        <taxon>Dikarya</taxon>
        <taxon>Ascomycota</taxon>
        <taxon>Pezizomycotina</taxon>
        <taxon>Sordariomycetes</taxon>
        <taxon>Sordariomycetidae</taxon>
        <taxon>Sordariales</taxon>
        <taxon>Podosporaceae</taxon>
        <taxon>Podospora</taxon>
    </lineage>
</organism>
<protein>
    <submittedName>
        <fullName evidence="9">Laccase</fullName>
    </submittedName>
</protein>
<dbReference type="CDD" id="cd13901">
    <property type="entry name" value="CuRO_3_MaLCC_like"/>
    <property type="match status" value="1"/>
</dbReference>
<evidence type="ECO:0000313" key="9">
    <source>
        <dbReference type="EMBL" id="KAK4188254.1"/>
    </source>
</evidence>
<reference evidence="9" key="1">
    <citation type="journal article" date="2023" name="Mol. Phylogenet. Evol.">
        <title>Genome-scale phylogeny and comparative genomics of the fungal order Sordariales.</title>
        <authorList>
            <person name="Hensen N."/>
            <person name="Bonometti L."/>
            <person name="Westerberg I."/>
            <person name="Brannstrom I.O."/>
            <person name="Guillou S."/>
            <person name="Cros-Aarteil S."/>
            <person name="Calhoun S."/>
            <person name="Haridas S."/>
            <person name="Kuo A."/>
            <person name="Mondo S."/>
            <person name="Pangilinan J."/>
            <person name="Riley R."/>
            <person name="LaButti K."/>
            <person name="Andreopoulos B."/>
            <person name="Lipzen A."/>
            <person name="Chen C."/>
            <person name="Yan M."/>
            <person name="Daum C."/>
            <person name="Ng V."/>
            <person name="Clum A."/>
            <person name="Steindorff A."/>
            <person name="Ohm R.A."/>
            <person name="Martin F."/>
            <person name="Silar P."/>
            <person name="Natvig D.O."/>
            <person name="Lalanne C."/>
            <person name="Gautier V."/>
            <person name="Ament-Velasquez S.L."/>
            <person name="Kruys A."/>
            <person name="Hutchinson M.I."/>
            <person name="Powell A.J."/>
            <person name="Barry K."/>
            <person name="Miller A.N."/>
            <person name="Grigoriev I.V."/>
            <person name="Debuchy R."/>
            <person name="Gladieux P."/>
            <person name="Hiltunen Thoren M."/>
            <person name="Johannesson H."/>
        </authorList>
    </citation>
    <scope>NUCLEOTIDE SEQUENCE</scope>
    <source>
        <strain evidence="9">PSN309</strain>
    </source>
</reference>
<dbReference type="CDD" id="cd13854">
    <property type="entry name" value="CuRO_1_MaLCC_like"/>
    <property type="match status" value="1"/>
</dbReference>
<dbReference type="InterPro" id="IPR011706">
    <property type="entry name" value="Cu-oxidase_C"/>
</dbReference>
<evidence type="ECO:0000256" key="2">
    <source>
        <dbReference type="ARBA" id="ARBA00022723"/>
    </source>
</evidence>
<dbReference type="EMBL" id="MU864390">
    <property type="protein sequence ID" value="KAK4188254.1"/>
    <property type="molecule type" value="Genomic_DNA"/>
</dbReference>
<accession>A0AAN6WU62</accession>
<keyword evidence="4" id="KW-0186">Copper</keyword>
<dbReference type="InterPro" id="IPR001117">
    <property type="entry name" value="Cu-oxidase_2nd"/>
</dbReference>
<evidence type="ECO:0000259" key="7">
    <source>
        <dbReference type="Pfam" id="PF07731"/>
    </source>
</evidence>
<name>A0AAN6WU62_9PEZI</name>
<dbReference type="InterPro" id="IPR011707">
    <property type="entry name" value="Cu-oxidase-like_N"/>
</dbReference>
<reference evidence="9" key="2">
    <citation type="submission" date="2023-05" db="EMBL/GenBank/DDBJ databases">
        <authorList>
            <consortium name="Lawrence Berkeley National Laboratory"/>
            <person name="Steindorff A."/>
            <person name="Hensen N."/>
            <person name="Bonometti L."/>
            <person name="Westerberg I."/>
            <person name="Brannstrom I.O."/>
            <person name="Guillou S."/>
            <person name="Cros-Aarteil S."/>
            <person name="Calhoun S."/>
            <person name="Haridas S."/>
            <person name="Kuo A."/>
            <person name="Mondo S."/>
            <person name="Pangilinan J."/>
            <person name="Riley R."/>
            <person name="Labutti K."/>
            <person name="Andreopoulos B."/>
            <person name="Lipzen A."/>
            <person name="Chen C."/>
            <person name="Yanf M."/>
            <person name="Daum C."/>
            <person name="Ng V."/>
            <person name="Clum A."/>
            <person name="Ohm R."/>
            <person name="Martin F."/>
            <person name="Silar P."/>
            <person name="Natvig D."/>
            <person name="Lalanne C."/>
            <person name="Gautier V."/>
            <person name="Ament-Velasquez S.L."/>
            <person name="Kruys A."/>
            <person name="Hutchinson M.I."/>
            <person name="Powell A.J."/>
            <person name="Barry K."/>
            <person name="Miller A.N."/>
            <person name="Grigoriev I.V."/>
            <person name="Debuchy R."/>
            <person name="Gladieux P."/>
            <person name="Thoren M.H."/>
            <person name="Johannesson H."/>
        </authorList>
    </citation>
    <scope>NUCLEOTIDE SEQUENCE</scope>
    <source>
        <strain evidence="9">PSN309</strain>
    </source>
</reference>
<dbReference type="Pfam" id="PF00394">
    <property type="entry name" value="Cu-oxidase"/>
    <property type="match status" value="1"/>
</dbReference>
<feature type="domain" description="Plastocyanin-like" evidence="6">
    <location>
        <begin position="192"/>
        <end position="338"/>
    </location>
</feature>
<comment type="caution">
    <text evidence="9">The sequence shown here is derived from an EMBL/GenBank/DDBJ whole genome shotgun (WGS) entry which is preliminary data.</text>
</comment>